<dbReference type="PROSITE" id="PS00154">
    <property type="entry name" value="ATPASE_E1_E2"/>
    <property type="match status" value="1"/>
</dbReference>
<dbReference type="STRING" id="489703.SAMN04488038_114116"/>
<keyword evidence="9 18" id="KW-0812">Transmembrane</keyword>
<dbReference type="InterPro" id="IPR018303">
    <property type="entry name" value="ATPase_P-typ_P_site"/>
</dbReference>
<evidence type="ECO:0000256" key="5">
    <source>
        <dbReference type="ARBA" id="ARBA00013555"/>
    </source>
</evidence>
<evidence type="ECO:0000256" key="6">
    <source>
        <dbReference type="ARBA" id="ARBA00022475"/>
    </source>
</evidence>
<dbReference type="Gene3D" id="3.40.50.1000">
    <property type="entry name" value="HAD superfamily/HAD-like"/>
    <property type="match status" value="1"/>
</dbReference>
<dbReference type="SFLD" id="SFLDF00027">
    <property type="entry name" value="p-type_atpase"/>
    <property type="match status" value="1"/>
</dbReference>
<evidence type="ECO:0000256" key="7">
    <source>
        <dbReference type="ARBA" id="ARBA00022519"/>
    </source>
</evidence>
<dbReference type="GO" id="GO:0015444">
    <property type="term" value="F:P-type magnesium transporter activity"/>
    <property type="evidence" value="ECO:0007669"/>
    <property type="project" value="UniProtKB-EC"/>
</dbReference>
<dbReference type="Gene3D" id="2.70.150.10">
    <property type="entry name" value="Calcium-transporting ATPase, cytoplasmic transduction domain A"/>
    <property type="match status" value="1"/>
</dbReference>
<dbReference type="InterPro" id="IPR001757">
    <property type="entry name" value="P_typ_ATPase"/>
</dbReference>
<reference evidence="20 21" key="1">
    <citation type="submission" date="2016-10" db="EMBL/GenBank/DDBJ databases">
        <authorList>
            <person name="de Groot N.N."/>
        </authorList>
    </citation>
    <scope>NUCLEOTIDE SEQUENCE [LARGE SCALE GENOMIC DNA]</scope>
    <source>
        <strain evidence="20 21">DSM 25927</strain>
    </source>
</reference>
<dbReference type="InterPro" id="IPR006068">
    <property type="entry name" value="ATPase_P-typ_cation-transptr_C"/>
</dbReference>
<keyword evidence="13" id="KW-1278">Translocase</keyword>
<evidence type="ECO:0000256" key="2">
    <source>
        <dbReference type="ARBA" id="ARBA00004429"/>
    </source>
</evidence>
<evidence type="ECO:0000259" key="19">
    <source>
        <dbReference type="SMART" id="SM00831"/>
    </source>
</evidence>
<accession>A0A1H9L019</accession>
<feature type="transmembrane region" description="Helical" evidence="18">
    <location>
        <begin position="300"/>
        <end position="318"/>
    </location>
</feature>
<keyword evidence="21" id="KW-1185">Reference proteome</keyword>
<evidence type="ECO:0000256" key="18">
    <source>
        <dbReference type="SAM" id="Phobius"/>
    </source>
</evidence>
<dbReference type="GO" id="GO:0016887">
    <property type="term" value="F:ATP hydrolysis activity"/>
    <property type="evidence" value="ECO:0007669"/>
    <property type="project" value="InterPro"/>
</dbReference>
<comment type="subcellular location">
    <subcellularLocation>
        <location evidence="2">Cell inner membrane</location>
        <topology evidence="2">Multi-pass membrane protein</topology>
    </subcellularLocation>
</comment>
<dbReference type="Proteomes" id="UP000199233">
    <property type="component" value="Unassembled WGS sequence"/>
</dbReference>
<dbReference type="GO" id="GO:0005886">
    <property type="term" value="C:plasma membrane"/>
    <property type="evidence" value="ECO:0007669"/>
    <property type="project" value="UniProtKB-SubCell"/>
</dbReference>
<comment type="similarity">
    <text evidence="3">Belongs to the cation transport ATPase (P-type) (TC 3.A.3) family. Type IIIB subfamily.</text>
</comment>
<keyword evidence="8" id="KW-0597">Phosphoprotein</keyword>
<keyword evidence="15 18" id="KW-0472">Membrane</keyword>
<evidence type="ECO:0000256" key="17">
    <source>
        <dbReference type="ARBA" id="ARBA00047295"/>
    </source>
</evidence>
<dbReference type="InterPro" id="IPR059000">
    <property type="entry name" value="ATPase_P-type_domA"/>
</dbReference>
<evidence type="ECO:0000256" key="10">
    <source>
        <dbReference type="ARBA" id="ARBA00022741"/>
    </source>
</evidence>
<evidence type="ECO:0000256" key="4">
    <source>
        <dbReference type="ARBA" id="ARBA00012786"/>
    </source>
</evidence>
<evidence type="ECO:0000256" key="8">
    <source>
        <dbReference type="ARBA" id="ARBA00022553"/>
    </source>
</evidence>
<keyword evidence="14 18" id="KW-1133">Transmembrane helix</keyword>
<evidence type="ECO:0000256" key="1">
    <source>
        <dbReference type="ARBA" id="ARBA00003954"/>
    </source>
</evidence>
<dbReference type="Pfam" id="PF13246">
    <property type="entry name" value="Cation_ATPase"/>
    <property type="match status" value="1"/>
</dbReference>
<dbReference type="PRINTS" id="PR01836">
    <property type="entry name" value="MGATPASE"/>
</dbReference>
<dbReference type="InterPro" id="IPR008250">
    <property type="entry name" value="ATPase_P-typ_transduc_dom_A_sf"/>
</dbReference>
<dbReference type="SMART" id="SM00831">
    <property type="entry name" value="Cation_ATPase_N"/>
    <property type="match status" value="1"/>
</dbReference>
<dbReference type="InterPro" id="IPR023299">
    <property type="entry name" value="ATPase_P-typ_cyto_dom_N"/>
</dbReference>
<dbReference type="SUPFAM" id="SSF81665">
    <property type="entry name" value="Calcium ATPase, transmembrane domain M"/>
    <property type="match status" value="1"/>
</dbReference>
<dbReference type="InterPro" id="IPR023298">
    <property type="entry name" value="ATPase_P-typ_TM_dom_sf"/>
</dbReference>
<organism evidence="20 21">
    <name type="scientific">Solimonas aquatica</name>
    <dbReference type="NCBI Taxonomy" id="489703"/>
    <lineage>
        <taxon>Bacteria</taxon>
        <taxon>Pseudomonadati</taxon>
        <taxon>Pseudomonadota</taxon>
        <taxon>Gammaproteobacteria</taxon>
        <taxon>Nevskiales</taxon>
        <taxon>Nevskiaceae</taxon>
        <taxon>Solimonas</taxon>
    </lineage>
</organism>
<keyword evidence="7" id="KW-0997">Cell inner membrane</keyword>
<dbReference type="InterPro" id="IPR036412">
    <property type="entry name" value="HAD-like_sf"/>
</dbReference>
<feature type="domain" description="Cation-transporting P-type ATPase N-terminal" evidence="19">
    <location>
        <begin position="62"/>
        <end position="135"/>
    </location>
</feature>
<name>A0A1H9L019_9GAMM</name>
<feature type="transmembrane region" description="Helical" evidence="18">
    <location>
        <begin position="780"/>
        <end position="803"/>
    </location>
</feature>
<sequence length="910" mass="99248">MSLGTEPSTAASRPKRAGRRHTWGLFSSRKLLRHFRRLALPVGHAQLRPERASAEQAAPLLQAAQQDEASLLQRFGTQLAGLDATQAAQRLREHGANEIGQERPLRWYEHLWACYRNPFNLLLSLLALVSYFTQDLKAAVVIGSMVVFSTALRFVQEARSNHAAEKLRAMVQSRATVLRDARAQELPLSQLVPGDIVQLSAGDMIPADLRVLGAKDLFVSQGALTGESLPVEKFAQLRAAAPREPLDCETLCFMGTNVVSGAATALVIATADQTYFGALAQRVAASNGAANAFQAGVNRLSWLLIRFMLVMSPLVLIINGVTKHDWLEAFLFALSIAVGLTPEMLPMIVTATLARGAVALSRQKVIVKRLDAIQNLGAMDVLCTDKTGTLTQDRIALQRHTDAQGRESAQVLDYALLNSHYQTGLKNLLDVAVLEHGAADQQPPLLDQYQKLDEIPFDFERRRMSVLVARGAEAPLLICKGAVEEVLQVCANVRDGEQELPLDAARLAQIREVAGKLNGEGLRVVGVATRTLPPAQHAVTRQDEAQLTLQGYIAFLDPPKDSTAPALRALKDSGVTVKILTGDNERVTAQVCRQVGLPVTRIVLGPELEGLDETRLRALAEEATVFARMTPAQKERLVRCLHQAGHVVGFLGDGINDAPALRAADVGISVDTAVDIAKEAADLILLEKSLMVLHAGVREGRRTFANMLKYIKLTASSNFGNVFSVLIAGALLPFLPMLPLHLLVQNLLYDFSQSAIPFDSVDEEFLSRPQHWQPEDVSRFMLHFGPLSSIFDLITFALLWFGYGASTPATQSLFQSGWFVEGLLSQTLIVHLIRSRAPPWAASRPGRPLLLATAAVVLIGLTLPQSPLAAYFKLQALPGSYFICLLVILLAYAALVQAMKGAYTRRYGWQ</sequence>
<dbReference type="OrthoDB" id="9814270at2"/>
<dbReference type="PANTHER" id="PTHR42861">
    <property type="entry name" value="CALCIUM-TRANSPORTING ATPASE"/>
    <property type="match status" value="1"/>
</dbReference>
<dbReference type="SFLD" id="SFLDS00003">
    <property type="entry name" value="Haloacid_Dehalogenase"/>
    <property type="match status" value="1"/>
</dbReference>
<keyword evidence="12" id="KW-0460">Magnesium</keyword>
<evidence type="ECO:0000256" key="16">
    <source>
        <dbReference type="ARBA" id="ARBA00029806"/>
    </source>
</evidence>
<dbReference type="Pfam" id="PF00690">
    <property type="entry name" value="Cation_ATPase_N"/>
    <property type="match status" value="1"/>
</dbReference>
<dbReference type="CDD" id="cd02077">
    <property type="entry name" value="P-type_ATPase_Mg"/>
    <property type="match status" value="1"/>
</dbReference>
<feature type="transmembrane region" description="Helical" evidence="18">
    <location>
        <begin position="849"/>
        <end position="872"/>
    </location>
</feature>
<feature type="transmembrane region" description="Helical" evidence="18">
    <location>
        <begin position="878"/>
        <end position="896"/>
    </location>
</feature>
<dbReference type="Gene3D" id="3.40.1110.10">
    <property type="entry name" value="Calcium-transporting ATPase, cytoplasmic domain N"/>
    <property type="match status" value="1"/>
</dbReference>
<dbReference type="SFLD" id="SFLDG00002">
    <property type="entry name" value="C1.7:_P-type_atpase_like"/>
    <property type="match status" value="1"/>
</dbReference>
<comment type="function">
    <text evidence="1">Mediates magnesium influx to the cytosol.</text>
</comment>
<dbReference type="Pfam" id="PF00689">
    <property type="entry name" value="Cation_ATPase_C"/>
    <property type="match status" value="1"/>
</dbReference>
<dbReference type="EMBL" id="FOFS01000014">
    <property type="protein sequence ID" value="SER04782.1"/>
    <property type="molecule type" value="Genomic_DNA"/>
</dbReference>
<dbReference type="InterPro" id="IPR023214">
    <property type="entry name" value="HAD_sf"/>
</dbReference>
<keyword evidence="11" id="KW-0067">ATP-binding</keyword>
<dbReference type="NCBIfam" id="TIGR01524">
    <property type="entry name" value="ATPase-IIIB_Mg"/>
    <property type="match status" value="1"/>
</dbReference>
<evidence type="ECO:0000256" key="3">
    <source>
        <dbReference type="ARBA" id="ARBA00008746"/>
    </source>
</evidence>
<evidence type="ECO:0000256" key="13">
    <source>
        <dbReference type="ARBA" id="ARBA00022967"/>
    </source>
</evidence>
<proteinExistence type="inferred from homology"/>
<dbReference type="EC" id="7.2.2.14" evidence="4"/>
<dbReference type="SUPFAM" id="SSF81653">
    <property type="entry name" value="Calcium ATPase, transduction domain A"/>
    <property type="match status" value="1"/>
</dbReference>
<feature type="transmembrane region" description="Helical" evidence="18">
    <location>
        <begin position="719"/>
        <end position="738"/>
    </location>
</feature>
<evidence type="ECO:0000256" key="15">
    <source>
        <dbReference type="ARBA" id="ARBA00023136"/>
    </source>
</evidence>
<evidence type="ECO:0000256" key="11">
    <source>
        <dbReference type="ARBA" id="ARBA00022840"/>
    </source>
</evidence>
<evidence type="ECO:0000313" key="21">
    <source>
        <dbReference type="Proteomes" id="UP000199233"/>
    </source>
</evidence>
<evidence type="ECO:0000256" key="12">
    <source>
        <dbReference type="ARBA" id="ARBA00022842"/>
    </source>
</evidence>
<dbReference type="AlphaFoldDB" id="A0A1H9L019"/>
<gene>
    <name evidence="20" type="ORF">SAMN04488038_114116</name>
</gene>
<comment type="catalytic activity">
    <reaction evidence="17">
        <text>Mg(2+)(out) + ATP + H2O = Mg(2+)(in) + ADP + phosphate + H(+)</text>
        <dbReference type="Rhea" id="RHEA:10260"/>
        <dbReference type="ChEBI" id="CHEBI:15377"/>
        <dbReference type="ChEBI" id="CHEBI:15378"/>
        <dbReference type="ChEBI" id="CHEBI:18420"/>
        <dbReference type="ChEBI" id="CHEBI:30616"/>
        <dbReference type="ChEBI" id="CHEBI:43474"/>
        <dbReference type="ChEBI" id="CHEBI:456216"/>
        <dbReference type="EC" id="7.2.2.14"/>
    </reaction>
</comment>
<dbReference type="InterPro" id="IPR044492">
    <property type="entry name" value="P_typ_ATPase_HD_dom"/>
</dbReference>
<dbReference type="RefSeq" id="WP_093288952.1">
    <property type="nucleotide sequence ID" value="NZ_FOFS01000014.1"/>
</dbReference>
<dbReference type="NCBIfam" id="NF011702">
    <property type="entry name" value="PRK15122.1"/>
    <property type="match status" value="1"/>
</dbReference>
<evidence type="ECO:0000256" key="14">
    <source>
        <dbReference type="ARBA" id="ARBA00022989"/>
    </source>
</evidence>
<keyword evidence="6" id="KW-1003">Cell membrane</keyword>
<dbReference type="SUPFAM" id="SSF56784">
    <property type="entry name" value="HAD-like"/>
    <property type="match status" value="1"/>
</dbReference>
<dbReference type="Pfam" id="PF00122">
    <property type="entry name" value="E1-E2_ATPase"/>
    <property type="match status" value="1"/>
</dbReference>
<dbReference type="GO" id="GO:0005524">
    <property type="term" value="F:ATP binding"/>
    <property type="evidence" value="ECO:0007669"/>
    <property type="project" value="UniProtKB-KW"/>
</dbReference>
<dbReference type="Gene3D" id="1.20.1110.10">
    <property type="entry name" value="Calcium-transporting ATPase, transmembrane domain"/>
    <property type="match status" value="1"/>
</dbReference>
<dbReference type="InterPro" id="IPR006415">
    <property type="entry name" value="P-type_ATPase_IIIB"/>
</dbReference>
<keyword evidence="10" id="KW-0547">Nucleotide-binding</keyword>
<evidence type="ECO:0000256" key="9">
    <source>
        <dbReference type="ARBA" id="ARBA00022692"/>
    </source>
</evidence>
<feature type="transmembrane region" description="Helical" evidence="18">
    <location>
        <begin position="330"/>
        <end position="354"/>
    </location>
</feature>
<protein>
    <recommendedName>
        <fullName evidence="5">Magnesium-transporting ATPase, P-type 1</fullName>
        <ecNumber evidence="4">7.2.2.14</ecNumber>
    </recommendedName>
    <alternativeName>
        <fullName evidence="16">Mg(2+) transport ATPase, P-type 1</fullName>
    </alternativeName>
</protein>
<evidence type="ECO:0000313" key="20">
    <source>
        <dbReference type="EMBL" id="SER04782.1"/>
    </source>
</evidence>
<dbReference type="InterPro" id="IPR004014">
    <property type="entry name" value="ATPase_P-typ_cation-transptr_N"/>
</dbReference>
<dbReference type="NCBIfam" id="TIGR01494">
    <property type="entry name" value="ATPase_P-type"/>
    <property type="match status" value="2"/>
</dbReference>